<proteinExistence type="predicted"/>
<dbReference type="OrthoDB" id="9800058at2"/>
<evidence type="ECO:0000313" key="2">
    <source>
        <dbReference type="Proteomes" id="UP000283254"/>
    </source>
</evidence>
<gene>
    <name evidence="1" type="ORF">NM04_21265</name>
</gene>
<accession>A0A422QFT4</accession>
<keyword evidence="2" id="KW-1185">Reference proteome</keyword>
<dbReference type="EMBL" id="JSAB01000292">
    <property type="protein sequence ID" value="RNF28779.1"/>
    <property type="molecule type" value="Genomic_DNA"/>
</dbReference>
<sequence>MVLRQLDRNHHLESAMTTTCCNNVDAECNAYNAAFHELGLSWVWDTGLYANAVAGADDRTGLRNYLARHQSHLLSAHDADFLVEAILAAKERCQAQLSAAGCNPAAFIDWSALQQRQIGA</sequence>
<dbReference type="InterPro" id="IPR023198">
    <property type="entry name" value="PGP-like_dom2"/>
</dbReference>
<reference evidence="1" key="1">
    <citation type="submission" date="2014-10" db="EMBL/GenBank/DDBJ databases">
        <title>Massilia sp. genome.</title>
        <authorList>
            <person name="Xu B."/>
            <person name="Dai L."/>
            <person name="Huang Z."/>
        </authorList>
    </citation>
    <scope>NUCLEOTIDE SEQUENCE [LARGE SCALE GENOMIC DNA]</scope>
    <source>
        <strain evidence="1">CFS-1</strain>
    </source>
</reference>
<dbReference type="Gene3D" id="1.10.150.240">
    <property type="entry name" value="Putative phosphatase, domain 2"/>
    <property type="match status" value="1"/>
</dbReference>
<dbReference type="AlphaFoldDB" id="A0A422QFT4"/>
<evidence type="ECO:0000313" key="1">
    <source>
        <dbReference type="EMBL" id="RNF28779.1"/>
    </source>
</evidence>
<name>A0A422QFT4_9BURK</name>
<protein>
    <submittedName>
        <fullName evidence="1">Uncharacterized protein</fullName>
    </submittedName>
</protein>
<comment type="caution">
    <text evidence="1">The sequence shown here is derived from an EMBL/GenBank/DDBJ whole genome shotgun (WGS) entry which is preliminary data.</text>
</comment>
<organism evidence="1 2">
    <name type="scientific">Massilia aurea</name>
    <dbReference type="NCBI Taxonomy" id="373040"/>
    <lineage>
        <taxon>Bacteria</taxon>
        <taxon>Pseudomonadati</taxon>
        <taxon>Pseudomonadota</taxon>
        <taxon>Betaproteobacteria</taxon>
        <taxon>Burkholderiales</taxon>
        <taxon>Oxalobacteraceae</taxon>
        <taxon>Telluria group</taxon>
        <taxon>Massilia</taxon>
    </lineage>
</organism>
<dbReference type="Proteomes" id="UP000283254">
    <property type="component" value="Unassembled WGS sequence"/>
</dbReference>